<feature type="non-terminal residue" evidence="3">
    <location>
        <position position="643"/>
    </location>
</feature>
<evidence type="ECO:0000256" key="1">
    <source>
        <dbReference type="SAM" id="Phobius"/>
    </source>
</evidence>
<dbReference type="InterPro" id="IPR036034">
    <property type="entry name" value="PDZ_sf"/>
</dbReference>
<keyword evidence="1" id="KW-0812">Transmembrane</keyword>
<dbReference type="SUPFAM" id="SSF50156">
    <property type="entry name" value="PDZ domain-like"/>
    <property type="match status" value="1"/>
</dbReference>
<dbReference type="GO" id="GO:0000155">
    <property type="term" value="F:phosphorelay sensor kinase activity"/>
    <property type="evidence" value="ECO:0007669"/>
    <property type="project" value="InterPro"/>
</dbReference>
<reference evidence="3 4" key="1">
    <citation type="journal article" date="2019" name="Nat. Microbiol.">
        <title>Mediterranean grassland soil C-N compound turnover is dependent on rainfall and depth, and is mediated by genomically divergent microorganisms.</title>
        <authorList>
            <person name="Diamond S."/>
            <person name="Andeer P.F."/>
            <person name="Li Z."/>
            <person name="Crits-Christoph A."/>
            <person name="Burstein D."/>
            <person name="Anantharaman K."/>
            <person name="Lane K.R."/>
            <person name="Thomas B.C."/>
            <person name="Pan C."/>
            <person name="Northen T.R."/>
            <person name="Banfield J.F."/>
        </authorList>
    </citation>
    <scope>NUCLEOTIDE SEQUENCE [LARGE SCALE GENOMIC DNA]</scope>
    <source>
        <strain evidence="3">WS_10</strain>
    </source>
</reference>
<feature type="transmembrane region" description="Helical" evidence="1">
    <location>
        <begin position="152"/>
        <end position="169"/>
    </location>
</feature>
<evidence type="ECO:0000259" key="2">
    <source>
        <dbReference type="Pfam" id="PF06580"/>
    </source>
</evidence>
<feature type="transmembrane region" description="Helical" evidence="1">
    <location>
        <begin position="286"/>
        <end position="305"/>
    </location>
</feature>
<feature type="transmembrane region" description="Helical" evidence="1">
    <location>
        <begin position="317"/>
        <end position="340"/>
    </location>
</feature>
<evidence type="ECO:0000313" key="4">
    <source>
        <dbReference type="Proteomes" id="UP000319836"/>
    </source>
</evidence>
<dbReference type="GO" id="GO:0016020">
    <property type="term" value="C:membrane"/>
    <property type="evidence" value="ECO:0007669"/>
    <property type="project" value="InterPro"/>
</dbReference>
<gene>
    <name evidence="3" type="ORF">E6K80_12970</name>
</gene>
<proteinExistence type="predicted"/>
<feature type="transmembrane region" description="Helical" evidence="1">
    <location>
        <begin position="189"/>
        <end position="210"/>
    </location>
</feature>
<comment type="caution">
    <text evidence="3">The sequence shown here is derived from an EMBL/GenBank/DDBJ whole genome shotgun (WGS) entry which is preliminary data.</text>
</comment>
<dbReference type="Pfam" id="PF06580">
    <property type="entry name" value="His_kinase"/>
    <property type="match status" value="1"/>
</dbReference>
<keyword evidence="1" id="KW-0472">Membrane</keyword>
<feature type="transmembrane region" description="Helical" evidence="1">
    <location>
        <begin position="352"/>
        <end position="377"/>
    </location>
</feature>
<dbReference type="InterPro" id="IPR050640">
    <property type="entry name" value="Bact_2-comp_sensor_kinase"/>
</dbReference>
<organism evidence="3 4">
    <name type="scientific">Eiseniibacteriota bacterium</name>
    <dbReference type="NCBI Taxonomy" id="2212470"/>
    <lineage>
        <taxon>Bacteria</taxon>
        <taxon>Candidatus Eiseniibacteriota</taxon>
    </lineage>
</organism>
<name>A0A538TZJ0_UNCEI</name>
<dbReference type="AlphaFoldDB" id="A0A538TZJ0"/>
<dbReference type="PANTHER" id="PTHR34220:SF7">
    <property type="entry name" value="SENSOR HISTIDINE KINASE YPDA"/>
    <property type="match status" value="1"/>
</dbReference>
<feature type="transmembrane region" description="Helical" evidence="1">
    <location>
        <begin position="254"/>
        <end position="274"/>
    </location>
</feature>
<dbReference type="EMBL" id="VBPA01000346">
    <property type="protein sequence ID" value="TMQ69052.1"/>
    <property type="molecule type" value="Genomic_DNA"/>
</dbReference>
<keyword evidence="1" id="KW-1133">Transmembrane helix</keyword>
<protein>
    <recommendedName>
        <fullName evidence="2">Signal transduction histidine kinase internal region domain-containing protein</fullName>
    </recommendedName>
</protein>
<feature type="transmembrane region" description="Helical" evidence="1">
    <location>
        <begin position="222"/>
        <end position="242"/>
    </location>
</feature>
<feature type="transmembrane region" description="Helical" evidence="1">
    <location>
        <begin position="125"/>
        <end position="145"/>
    </location>
</feature>
<dbReference type="Proteomes" id="UP000319836">
    <property type="component" value="Unassembled WGS sequence"/>
</dbReference>
<accession>A0A538TZJ0</accession>
<dbReference type="InterPro" id="IPR010559">
    <property type="entry name" value="Sig_transdc_His_kin_internal"/>
</dbReference>
<feature type="domain" description="Signal transduction histidine kinase internal region" evidence="2">
    <location>
        <begin position="525"/>
        <end position="602"/>
    </location>
</feature>
<evidence type="ECO:0000313" key="3">
    <source>
        <dbReference type="EMBL" id="TMQ69052.1"/>
    </source>
</evidence>
<feature type="transmembrane region" description="Helical" evidence="1">
    <location>
        <begin position="389"/>
        <end position="407"/>
    </location>
</feature>
<sequence length="643" mass="72342">MTASYRGRRLLAVLTVLFAVAFAVPRFLTHNPYQRLGVTLNWVRGQEFPKVDRVIGPPAKFLLERGDQLRGIDGVLFSSSRDMLEYLKRNNWPKRPFTLTISRTGRIFNIVVPPVQLGAWQRLRLFIFNVAAMIAAPLVAFLLVWRRPDLSAAWVFLWFATLQGLGGIFETYQYPAFDPRGALKAYLDVYRALLLWFPASFLHFMTVFPRPRWQPDRRWHSWWFRLVVAANLLPVGLIFYSIVTRKPFDVPYVWFQSIALPLGVLSLVGSYARPARDRTPSVSERVLALIVAVVLILATGLGAIAEDPRMIALYSLPLVRIGITAVFVAWLVSPVLIAYLIANDPVFDPRRLLVRSLPYALLSGILAALYLGCVLVGERLFAAATGEQAMMFNVVAALVVAFAFAPVRERLQRWIDRLYGRDPHALRLALDQVGRELLGALDADEVRRSVEQGLERGLRRPVAIEWPPRGVPHLAAGEELPEHARSAVDTLLLQAGIRLENLALQQDRAAHQRREVELREAAIRAELRALQAQVQPHFLFNALNALAYLIETDSSAAQRFTERLADMLRYTVEAGTRPAALLSDEVAFVEDYLGVARERYENPMSFEYRGSRDLLSVAVPPLLLQPLVENSLKHGCAPGGKPL</sequence>
<dbReference type="PANTHER" id="PTHR34220">
    <property type="entry name" value="SENSOR HISTIDINE KINASE YPDA"/>
    <property type="match status" value="1"/>
</dbReference>